<name>A0A1I7E8B7_9ENTR</name>
<sequence length="112" mass="12800">MTDSSNSPLQDILQMHLTLLETLRREEWEVLADISPAYSQAVEATIAHLQQSAEAGKKEELARLIASLQASEAEIGRRLQARMQMLRENMLKLQHGKTGCRYYAEQMPRRFA</sequence>
<dbReference type="AlphaFoldDB" id="A0A1I7E8B7"/>
<dbReference type="Gene3D" id="1.20.58.380">
    <property type="entry name" value="Flagellar protein flit"/>
    <property type="match status" value="1"/>
</dbReference>
<evidence type="ECO:0000313" key="7">
    <source>
        <dbReference type="Proteomes" id="UP000199187"/>
    </source>
</evidence>
<accession>A0A1I7E8B7</accession>
<keyword evidence="3" id="KW-1005">Bacterial flagellum biogenesis</keyword>
<proteinExistence type="predicted"/>
<evidence type="ECO:0000256" key="5">
    <source>
        <dbReference type="ARBA" id="ARBA00093797"/>
    </source>
</evidence>
<dbReference type="Proteomes" id="UP000199187">
    <property type="component" value="Unassembled WGS sequence"/>
</dbReference>
<dbReference type="GO" id="GO:0044781">
    <property type="term" value="P:bacterial-type flagellum organization"/>
    <property type="evidence" value="ECO:0007669"/>
    <property type="project" value="UniProtKB-KW"/>
</dbReference>
<reference evidence="7" key="1">
    <citation type="submission" date="2016-10" db="EMBL/GenBank/DDBJ databases">
        <authorList>
            <person name="Varghese N."/>
            <person name="Submissions S."/>
        </authorList>
    </citation>
    <scope>NUCLEOTIDE SEQUENCE [LARGE SCALE GENOMIC DNA]</scope>
    <source>
        <strain evidence="7">Ah-143</strain>
    </source>
</reference>
<evidence type="ECO:0000313" key="6">
    <source>
        <dbReference type="EMBL" id="SFU20177.1"/>
    </source>
</evidence>
<evidence type="ECO:0000256" key="4">
    <source>
        <dbReference type="ARBA" id="ARBA00023186"/>
    </source>
</evidence>
<evidence type="ECO:0000256" key="2">
    <source>
        <dbReference type="ARBA" id="ARBA00022490"/>
    </source>
</evidence>
<evidence type="ECO:0000256" key="3">
    <source>
        <dbReference type="ARBA" id="ARBA00022795"/>
    </source>
</evidence>
<dbReference type="RefSeq" id="WP_167518531.1">
    <property type="nucleotide sequence ID" value="NZ_CP045300.1"/>
</dbReference>
<protein>
    <recommendedName>
        <fullName evidence="5">Flagellar protein FliT</fullName>
    </recommendedName>
</protein>
<organism evidence="6 7">
    <name type="scientific">Kosakonia arachidis</name>
    <dbReference type="NCBI Taxonomy" id="551989"/>
    <lineage>
        <taxon>Bacteria</taxon>
        <taxon>Pseudomonadati</taxon>
        <taxon>Pseudomonadota</taxon>
        <taxon>Gammaproteobacteria</taxon>
        <taxon>Enterobacterales</taxon>
        <taxon>Enterobacteriaceae</taxon>
        <taxon>Kosakonia</taxon>
    </lineage>
</organism>
<keyword evidence="4" id="KW-0143">Chaperone</keyword>
<dbReference type="Pfam" id="PF05400">
    <property type="entry name" value="FliT"/>
    <property type="match status" value="1"/>
</dbReference>
<gene>
    <name evidence="6" type="ORF">SAMN05192562_11225</name>
</gene>
<dbReference type="EMBL" id="FPAU01000012">
    <property type="protein sequence ID" value="SFU20177.1"/>
    <property type="molecule type" value="Genomic_DNA"/>
</dbReference>
<evidence type="ECO:0000256" key="1">
    <source>
        <dbReference type="ARBA" id="ARBA00004514"/>
    </source>
</evidence>
<comment type="subcellular location">
    <subcellularLocation>
        <location evidence="1">Cytoplasm</location>
        <location evidence="1">Cytosol</location>
    </subcellularLocation>
</comment>
<keyword evidence="7" id="KW-1185">Reference proteome</keyword>
<keyword evidence="2" id="KW-0963">Cytoplasm</keyword>
<dbReference type="InterPro" id="IPR008622">
    <property type="entry name" value="FliT"/>
</dbReference>